<evidence type="ECO:0000313" key="2">
    <source>
        <dbReference type="EMBL" id="KAK3904461.1"/>
    </source>
</evidence>
<reference evidence="2" key="2">
    <citation type="submission" date="2023-05" db="EMBL/GenBank/DDBJ databases">
        <authorList>
            <consortium name="Lawrence Berkeley National Laboratory"/>
            <person name="Steindorff A."/>
            <person name="Hensen N."/>
            <person name="Bonometti L."/>
            <person name="Westerberg I."/>
            <person name="Brannstrom I.O."/>
            <person name="Guillou S."/>
            <person name="Cros-Aarteil S."/>
            <person name="Calhoun S."/>
            <person name="Haridas S."/>
            <person name="Kuo A."/>
            <person name="Mondo S."/>
            <person name="Pangilinan J."/>
            <person name="Riley R."/>
            <person name="Labutti K."/>
            <person name="Andreopoulos B."/>
            <person name="Lipzen A."/>
            <person name="Chen C."/>
            <person name="Yanf M."/>
            <person name="Daum C."/>
            <person name="Ng V."/>
            <person name="Clum A."/>
            <person name="Ohm R."/>
            <person name="Martin F."/>
            <person name="Silar P."/>
            <person name="Natvig D."/>
            <person name="Lalanne C."/>
            <person name="Gautier V."/>
            <person name="Ament-Velasquez S.L."/>
            <person name="Kruys A."/>
            <person name="Hutchinson M.I."/>
            <person name="Powell A.J."/>
            <person name="Barry K."/>
            <person name="Miller A.N."/>
            <person name="Grigoriev I.V."/>
            <person name="Debuchy R."/>
            <person name="Gladieux P."/>
            <person name="Thoren M.H."/>
            <person name="Johannesson H."/>
        </authorList>
    </citation>
    <scope>NUCLEOTIDE SEQUENCE</scope>
    <source>
        <strain evidence="2">CBS 103.79</strain>
    </source>
</reference>
<evidence type="ECO:0000313" key="3">
    <source>
        <dbReference type="Proteomes" id="UP001303889"/>
    </source>
</evidence>
<keyword evidence="3" id="KW-1185">Reference proteome</keyword>
<dbReference type="Pfam" id="PF06985">
    <property type="entry name" value="HET"/>
    <property type="match status" value="1"/>
</dbReference>
<dbReference type="PANTHER" id="PTHR33112">
    <property type="entry name" value="DOMAIN PROTEIN, PUTATIVE-RELATED"/>
    <property type="match status" value="1"/>
</dbReference>
<accession>A0AAN6RWA0</accession>
<dbReference type="EMBL" id="MU855396">
    <property type="protein sequence ID" value="KAK3904461.1"/>
    <property type="molecule type" value="Genomic_DNA"/>
</dbReference>
<protein>
    <recommendedName>
        <fullName evidence="1">Heterokaryon incompatibility domain-containing protein</fullName>
    </recommendedName>
</protein>
<dbReference type="AlphaFoldDB" id="A0AAN6RWA0"/>
<sequence length="319" mass="35996">MRDPPHFTELCDQCKEISESGRGSKNSYELFGDKQPWASDCYGCWIFEGLAKATAKVRQKERVETVSLNVLDARRFRIVFKNDVDWDEYFVYNGLDIIDEESALSYGRSRLSSCKNLHTKTCALPYGDPTLPTRVVCVGNDNDGVFLAAQDPDSYYPTAARYACLGHCWGDSQPLRTLKSNLKAHLENIPWQQIPKTFQDAISYTHKLGDDADDWLAESAKMADIYQNAYVTLAASAGRGSSDGLYHTPGNSHIPFGTIHDCPVGVGLRRPPKHPIYRSVRGERAEDANADFPLFTRAWVFQERMLSSRIIHFGPHEMF</sequence>
<proteinExistence type="predicted"/>
<dbReference type="InterPro" id="IPR010730">
    <property type="entry name" value="HET"/>
</dbReference>
<name>A0AAN6RWA0_9PEZI</name>
<gene>
    <name evidence="2" type="ORF">C8A05DRAFT_31738</name>
</gene>
<dbReference type="PANTHER" id="PTHR33112:SF16">
    <property type="entry name" value="HETEROKARYON INCOMPATIBILITY DOMAIN-CONTAINING PROTEIN"/>
    <property type="match status" value="1"/>
</dbReference>
<dbReference type="Proteomes" id="UP001303889">
    <property type="component" value="Unassembled WGS sequence"/>
</dbReference>
<evidence type="ECO:0000259" key="1">
    <source>
        <dbReference type="Pfam" id="PF06985"/>
    </source>
</evidence>
<feature type="domain" description="Heterokaryon incompatibility" evidence="1">
    <location>
        <begin position="162"/>
        <end position="303"/>
    </location>
</feature>
<organism evidence="2 3">
    <name type="scientific">Staphylotrichum tortipilum</name>
    <dbReference type="NCBI Taxonomy" id="2831512"/>
    <lineage>
        <taxon>Eukaryota</taxon>
        <taxon>Fungi</taxon>
        <taxon>Dikarya</taxon>
        <taxon>Ascomycota</taxon>
        <taxon>Pezizomycotina</taxon>
        <taxon>Sordariomycetes</taxon>
        <taxon>Sordariomycetidae</taxon>
        <taxon>Sordariales</taxon>
        <taxon>Chaetomiaceae</taxon>
        <taxon>Staphylotrichum</taxon>
    </lineage>
</organism>
<comment type="caution">
    <text evidence="2">The sequence shown here is derived from an EMBL/GenBank/DDBJ whole genome shotgun (WGS) entry which is preliminary data.</text>
</comment>
<reference evidence="2" key="1">
    <citation type="journal article" date="2023" name="Mol. Phylogenet. Evol.">
        <title>Genome-scale phylogeny and comparative genomics of the fungal order Sordariales.</title>
        <authorList>
            <person name="Hensen N."/>
            <person name="Bonometti L."/>
            <person name="Westerberg I."/>
            <person name="Brannstrom I.O."/>
            <person name="Guillou S."/>
            <person name="Cros-Aarteil S."/>
            <person name="Calhoun S."/>
            <person name="Haridas S."/>
            <person name="Kuo A."/>
            <person name="Mondo S."/>
            <person name="Pangilinan J."/>
            <person name="Riley R."/>
            <person name="LaButti K."/>
            <person name="Andreopoulos B."/>
            <person name="Lipzen A."/>
            <person name="Chen C."/>
            <person name="Yan M."/>
            <person name="Daum C."/>
            <person name="Ng V."/>
            <person name="Clum A."/>
            <person name="Steindorff A."/>
            <person name="Ohm R.A."/>
            <person name="Martin F."/>
            <person name="Silar P."/>
            <person name="Natvig D.O."/>
            <person name="Lalanne C."/>
            <person name="Gautier V."/>
            <person name="Ament-Velasquez S.L."/>
            <person name="Kruys A."/>
            <person name="Hutchinson M.I."/>
            <person name="Powell A.J."/>
            <person name="Barry K."/>
            <person name="Miller A.N."/>
            <person name="Grigoriev I.V."/>
            <person name="Debuchy R."/>
            <person name="Gladieux P."/>
            <person name="Hiltunen Thoren M."/>
            <person name="Johannesson H."/>
        </authorList>
    </citation>
    <scope>NUCLEOTIDE SEQUENCE</scope>
    <source>
        <strain evidence="2">CBS 103.79</strain>
    </source>
</reference>